<dbReference type="InterPro" id="IPR022532">
    <property type="entry name" value="DUF3696"/>
</dbReference>
<gene>
    <name evidence="3" type="ORF">JIV24_21635</name>
</gene>
<comment type="caution">
    <text evidence="3">The sequence shown here is derived from an EMBL/GenBank/DDBJ whole genome shotgun (WGS) entry which is preliminary data.</text>
</comment>
<dbReference type="Pfam" id="PF13175">
    <property type="entry name" value="AAA_15"/>
    <property type="match status" value="1"/>
</dbReference>
<feature type="domain" description="DUF3696" evidence="1">
    <location>
        <begin position="170"/>
        <end position="217"/>
    </location>
</feature>
<evidence type="ECO:0000313" key="3">
    <source>
        <dbReference type="EMBL" id="MBK3519956.1"/>
    </source>
</evidence>
<dbReference type="RefSeq" id="WP_200467175.1">
    <property type="nucleotide sequence ID" value="NZ_JAENRR010000111.1"/>
</dbReference>
<organism evidence="3 4">
    <name type="scientific">Carboxylicivirga marina</name>
    <dbReference type="NCBI Taxonomy" id="2800988"/>
    <lineage>
        <taxon>Bacteria</taxon>
        <taxon>Pseudomonadati</taxon>
        <taxon>Bacteroidota</taxon>
        <taxon>Bacteroidia</taxon>
        <taxon>Marinilabiliales</taxon>
        <taxon>Marinilabiliaceae</taxon>
        <taxon>Carboxylicivirga</taxon>
    </lineage>
</organism>
<sequence>KISLKGSAILSSQKLKKLIFRTHLKVGLDGRNAYNILINDTLAMDESLIDKISEWYCNNFDGWGLRINEDKDPYLEIELTRDDKLAVNLRDVGEGMGQTLPLVTRALMPIEDEILIAMEQPELHLHPGAHGNLAQLFAENFIQNKKHFLIETHSQNFILRMRRLVAQKKLNPDDILIYYVDFDEDLGESNLVPIEIKSNGDVTNWPEDIFNEALEETIEILNAKKV</sequence>
<dbReference type="Pfam" id="PF12476">
    <property type="entry name" value="DUF3696"/>
    <property type="match status" value="1"/>
</dbReference>
<feature type="non-terminal residue" evidence="3">
    <location>
        <position position="1"/>
    </location>
</feature>
<dbReference type="EMBL" id="JAENRR010000111">
    <property type="protein sequence ID" value="MBK3519956.1"/>
    <property type="molecule type" value="Genomic_DNA"/>
</dbReference>
<reference evidence="3 4" key="1">
    <citation type="submission" date="2021-01" db="EMBL/GenBank/DDBJ databases">
        <title>Carboxyliciviraga sp.nov., isolated from coastal sediments.</title>
        <authorList>
            <person name="Lu D."/>
            <person name="Zhang T."/>
        </authorList>
    </citation>
    <scope>NUCLEOTIDE SEQUENCE [LARGE SCALE GENOMIC DNA]</scope>
    <source>
        <strain evidence="3 4">N1Y132</strain>
    </source>
</reference>
<evidence type="ECO:0000259" key="2">
    <source>
        <dbReference type="Pfam" id="PF13175"/>
    </source>
</evidence>
<keyword evidence="4" id="KW-1185">Reference proteome</keyword>
<dbReference type="Proteomes" id="UP000605676">
    <property type="component" value="Unassembled WGS sequence"/>
</dbReference>
<evidence type="ECO:0000313" key="4">
    <source>
        <dbReference type="Proteomes" id="UP000605676"/>
    </source>
</evidence>
<feature type="domain" description="Endonuclease GajA/Old nuclease/RecF-like AAA" evidence="2">
    <location>
        <begin position="15"/>
        <end position="158"/>
    </location>
</feature>
<protein>
    <submittedName>
        <fullName evidence="3">DUF3696 domain-containing protein</fullName>
    </submittedName>
</protein>
<name>A0ABS1HQU1_9BACT</name>
<proteinExistence type="predicted"/>
<accession>A0ABS1HQU1</accession>
<evidence type="ECO:0000259" key="1">
    <source>
        <dbReference type="Pfam" id="PF12476"/>
    </source>
</evidence>
<dbReference type="InterPro" id="IPR041685">
    <property type="entry name" value="AAA_GajA/Old/RecF-like"/>
</dbReference>